<evidence type="ECO:0000256" key="7">
    <source>
        <dbReference type="ARBA" id="ARBA00022989"/>
    </source>
</evidence>
<dbReference type="AlphaFoldDB" id="A0AAD4TJI5"/>
<dbReference type="Gene3D" id="3.80.10.10">
    <property type="entry name" value="Ribonuclease Inhibitor"/>
    <property type="match status" value="1"/>
</dbReference>
<evidence type="ECO:0000313" key="11">
    <source>
        <dbReference type="Proteomes" id="UP001202328"/>
    </source>
</evidence>
<dbReference type="InterPro" id="IPR013210">
    <property type="entry name" value="LRR_N_plant-typ"/>
</dbReference>
<gene>
    <name evidence="10" type="ORF">MKW98_018966</name>
</gene>
<dbReference type="SUPFAM" id="SSF52058">
    <property type="entry name" value="L domain-like"/>
    <property type="match status" value="1"/>
</dbReference>
<evidence type="ECO:0000256" key="1">
    <source>
        <dbReference type="ARBA" id="ARBA00004167"/>
    </source>
</evidence>
<evidence type="ECO:0000259" key="9">
    <source>
        <dbReference type="Pfam" id="PF08263"/>
    </source>
</evidence>
<comment type="subcellular location">
    <subcellularLocation>
        <location evidence="2">Cell envelope</location>
    </subcellularLocation>
    <subcellularLocation>
        <location evidence="1">Membrane</location>
        <topology evidence="1">Single-pass membrane protein</topology>
    </subcellularLocation>
</comment>
<keyword evidence="7" id="KW-1133">Transmembrane helix</keyword>
<evidence type="ECO:0000256" key="4">
    <source>
        <dbReference type="ARBA" id="ARBA00022692"/>
    </source>
</evidence>
<dbReference type="InterPro" id="IPR032675">
    <property type="entry name" value="LRR_dom_sf"/>
</dbReference>
<dbReference type="PANTHER" id="PTHR48059">
    <property type="entry name" value="POLYGALACTURONASE INHIBITOR 1"/>
    <property type="match status" value="1"/>
</dbReference>
<evidence type="ECO:0000256" key="5">
    <source>
        <dbReference type="ARBA" id="ARBA00022729"/>
    </source>
</evidence>
<reference evidence="10" key="1">
    <citation type="submission" date="2022-04" db="EMBL/GenBank/DDBJ databases">
        <title>A functionally conserved STORR gene fusion in Papaver species that diverged 16.8 million years ago.</title>
        <authorList>
            <person name="Catania T."/>
        </authorList>
    </citation>
    <scope>NUCLEOTIDE SEQUENCE</scope>
    <source>
        <strain evidence="10">S-188037</strain>
    </source>
</reference>
<dbReference type="InterPro" id="IPR051848">
    <property type="entry name" value="PGIP"/>
</dbReference>
<keyword evidence="6" id="KW-0677">Repeat</keyword>
<dbReference type="PRINTS" id="PR00019">
    <property type="entry name" value="LEURICHRPT"/>
</dbReference>
<accession>A0AAD4TJI5</accession>
<evidence type="ECO:0000256" key="2">
    <source>
        <dbReference type="ARBA" id="ARBA00004196"/>
    </source>
</evidence>
<dbReference type="Pfam" id="PF08263">
    <property type="entry name" value="LRRNT_2"/>
    <property type="match status" value="1"/>
</dbReference>
<keyword evidence="8" id="KW-0472">Membrane</keyword>
<keyword evidence="5" id="KW-0732">Signal</keyword>
<sequence length="132" mass="14637">MADVVVAEQLKREDDIRCLKGIKAAFTDPQGRLESWDFDNSSVGLICKLSCWNAKEDRLNRVELPSDELSGQIPDSLQYCASIQNLDLSDNNISGTIPFQICTWLPYLTTIDLSGNRLSGSIPPNLAKCAFK</sequence>
<evidence type="ECO:0000256" key="6">
    <source>
        <dbReference type="ARBA" id="ARBA00022737"/>
    </source>
</evidence>
<keyword evidence="11" id="KW-1185">Reference proteome</keyword>
<name>A0AAD4TJI5_9MAGN</name>
<protein>
    <recommendedName>
        <fullName evidence="9">Leucine-rich repeat-containing N-terminal plant-type domain-containing protein</fullName>
    </recommendedName>
</protein>
<dbReference type="Proteomes" id="UP001202328">
    <property type="component" value="Unassembled WGS sequence"/>
</dbReference>
<keyword evidence="4" id="KW-0812">Transmembrane</keyword>
<dbReference type="GO" id="GO:0016020">
    <property type="term" value="C:membrane"/>
    <property type="evidence" value="ECO:0007669"/>
    <property type="project" value="UniProtKB-SubCell"/>
</dbReference>
<dbReference type="FunFam" id="3.80.10.10:FF:000129">
    <property type="entry name" value="Leucine-rich repeat receptor-like kinase"/>
    <property type="match status" value="1"/>
</dbReference>
<proteinExistence type="predicted"/>
<evidence type="ECO:0000256" key="3">
    <source>
        <dbReference type="ARBA" id="ARBA00022614"/>
    </source>
</evidence>
<dbReference type="PANTHER" id="PTHR48059:SF12">
    <property type="entry name" value="POLYGALACTURONASE INHIBITOR 1-LIKE"/>
    <property type="match status" value="1"/>
</dbReference>
<keyword evidence="3" id="KW-0433">Leucine-rich repeat</keyword>
<evidence type="ECO:0000256" key="8">
    <source>
        <dbReference type="ARBA" id="ARBA00023136"/>
    </source>
</evidence>
<feature type="domain" description="Leucine-rich repeat-containing N-terminal plant-type" evidence="9">
    <location>
        <begin position="13"/>
        <end position="42"/>
    </location>
</feature>
<evidence type="ECO:0000313" key="10">
    <source>
        <dbReference type="EMBL" id="KAI3959376.1"/>
    </source>
</evidence>
<dbReference type="EMBL" id="JAJJMB010001069">
    <property type="protein sequence ID" value="KAI3959376.1"/>
    <property type="molecule type" value="Genomic_DNA"/>
</dbReference>
<comment type="caution">
    <text evidence="10">The sequence shown here is derived from an EMBL/GenBank/DDBJ whole genome shotgun (WGS) entry which is preliminary data.</text>
</comment>
<dbReference type="InterPro" id="IPR025875">
    <property type="entry name" value="Leu-rich_rpt_4"/>
</dbReference>
<dbReference type="Pfam" id="PF12799">
    <property type="entry name" value="LRR_4"/>
    <property type="match status" value="1"/>
</dbReference>
<organism evidence="10 11">
    <name type="scientific">Papaver atlanticum</name>
    <dbReference type="NCBI Taxonomy" id="357466"/>
    <lineage>
        <taxon>Eukaryota</taxon>
        <taxon>Viridiplantae</taxon>
        <taxon>Streptophyta</taxon>
        <taxon>Embryophyta</taxon>
        <taxon>Tracheophyta</taxon>
        <taxon>Spermatophyta</taxon>
        <taxon>Magnoliopsida</taxon>
        <taxon>Ranunculales</taxon>
        <taxon>Papaveraceae</taxon>
        <taxon>Papaveroideae</taxon>
        <taxon>Papaver</taxon>
    </lineage>
</organism>